<evidence type="ECO:0000313" key="3">
    <source>
        <dbReference type="Proteomes" id="UP000562045"/>
    </source>
</evidence>
<proteinExistence type="predicted"/>
<sequence>MRPLSRGDLPLLAVAVAAVTLTGVLLLDRGDDDDAYDSYCSAVEEHRSELGSALDAGKETGLLRALPAFEDLAAKAPEDIRDEWRIVIDRVRELQAALDTAGVDAASYDFAKPPADLAADDRKAIEAAATRLGSADTAAALAGVEQQARDVCKSPLSL</sequence>
<evidence type="ECO:0000313" key="4">
    <source>
        <dbReference type="Proteomes" id="UP000662818"/>
    </source>
</evidence>
<dbReference type="RefSeq" id="WP_179651581.1">
    <property type="nucleotide sequence ID" value="NZ_CP022295.1"/>
</dbReference>
<dbReference type="Proteomes" id="UP000662818">
    <property type="component" value="Chromosome"/>
</dbReference>
<organism evidence="1 3">
    <name type="scientific">Nocardioides aromaticivorans</name>
    <dbReference type="NCBI Taxonomy" id="200618"/>
    <lineage>
        <taxon>Bacteria</taxon>
        <taxon>Bacillati</taxon>
        <taxon>Actinomycetota</taxon>
        <taxon>Actinomycetes</taxon>
        <taxon>Propionibacteriales</taxon>
        <taxon>Nocardioidaceae</taxon>
        <taxon>Nocardioides</taxon>
    </lineage>
</organism>
<protein>
    <submittedName>
        <fullName evidence="1">Uncharacterized protein</fullName>
    </submittedName>
</protein>
<accession>A0A7Y9ZMG5</accession>
<evidence type="ECO:0000313" key="1">
    <source>
        <dbReference type="EMBL" id="NYI47570.1"/>
    </source>
</evidence>
<name>A0A7Y9ZMG5_9ACTN</name>
<reference evidence="2 4" key="1">
    <citation type="submission" date="2017-06" db="EMBL/GenBank/DDBJ databases">
        <title>Complete Genome Sequence of the Soil Carbazole-Degrading Bacterium Nocardioides aromaticivorans IC177.</title>
        <authorList>
            <person name="Vejarano F."/>
            <person name="Suzuki-Minakuchi C."/>
            <person name="Ohtsubo Y."/>
            <person name="Tsuda M."/>
            <person name="Okada K."/>
            <person name="Nojiri H."/>
        </authorList>
    </citation>
    <scope>NUCLEOTIDE SEQUENCE [LARGE SCALE GENOMIC DNA]</scope>
    <source>
        <strain evidence="2 4">IC177</strain>
    </source>
</reference>
<gene>
    <name evidence="1" type="ORF">BJ993_004650</name>
    <name evidence="2" type="ORF">CFH99_13740</name>
</gene>
<dbReference type="AlphaFoldDB" id="A0A7Y9ZMG5"/>
<reference evidence="1 3" key="2">
    <citation type="submission" date="2020-07" db="EMBL/GenBank/DDBJ databases">
        <title>Sequencing the genomes of 1000 actinobacteria strains.</title>
        <authorList>
            <person name="Klenk H.-P."/>
        </authorList>
    </citation>
    <scope>NUCLEOTIDE SEQUENCE [LARGE SCALE GENOMIC DNA]</scope>
    <source>
        <strain evidence="1 3">DSM 15131</strain>
    </source>
</reference>
<evidence type="ECO:0000313" key="2">
    <source>
        <dbReference type="EMBL" id="QSR26689.1"/>
    </source>
</evidence>
<dbReference type="Proteomes" id="UP000562045">
    <property type="component" value="Unassembled WGS sequence"/>
</dbReference>
<dbReference type="EMBL" id="CP022295">
    <property type="protein sequence ID" value="QSR26689.1"/>
    <property type="molecule type" value="Genomic_DNA"/>
</dbReference>
<dbReference type="EMBL" id="JACBZM010000001">
    <property type="protein sequence ID" value="NYI47570.1"/>
    <property type="molecule type" value="Genomic_DNA"/>
</dbReference>
<keyword evidence="4" id="KW-1185">Reference proteome</keyword>